<dbReference type="AlphaFoldDB" id="A0A399G5T0"/>
<evidence type="ECO:0000313" key="1">
    <source>
        <dbReference type="EMBL" id="UOE21022.1"/>
    </source>
</evidence>
<dbReference type="KEGG" id="thao:NI17_007650"/>
<dbReference type="InterPro" id="IPR041644">
    <property type="entry name" value="GNAT_C"/>
</dbReference>
<keyword evidence="2" id="KW-1185">Reference proteome</keyword>
<protein>
    <submittedName>
        <fullName evidence="1">DUF5596 domain-containing protein</fullName>
    </submittedName>
</protein>
<dbReference type="Gene3D" id="3.40.630.120">
    <property type="match status" value="1"/>
</dbReference>
<dbReference type="RefSeq" id="WP_068690425.1">
    <property type="nucleotide sequence ID" value="NZ_CP063196.1"/>
</dbReference>
<dbReference type="EMBL" id="CP063196">
    <property type="protein sequence ID" value="UOE21022.1"/>
    <property type="molecule type" value="Genomic_DNA"/>
</dbReference>
<gene>
    <name evidence="1" type="ORF">NI17_007650</name>
</gene>
<dbReference type="Proteomes" id="UP000265719">
    <property type="component" value="Chromosome"/>
</dbReference>
<dbReference type="InterPro" id="IPR041273">
    <property type="entry name" value="NAT_N"/>
</dbReference>
<name>A0A399G5T0_9ACTN</name>
<proteinExistence type="predicted"/>
<organism evidence="1 2">
    <name type="scientific">Thermobifida halotolerans</name>
    <dbReference type="NCBI Taxonomy" id="483545"/>
    <lineage>
        <taxon>Bacteria</taxon>
        <taxon>Bacillati</taxon>
        <taxon>Actinomycetota</taxon>
        <taxon>Actinomycetes</taxon>
        <taxon>Streptosporangiales</taxon>
        <taxon>Nocardiopsidaceae</taxon>
        <taxon>Thermobifida</taxon>
    </lineage>
</organism>
<sequence>MDLSATARALGLAADAAPTLASLADFPAPEPAPLPPPEAARGVLDALAFDEADRADLLALWPAPDWPDTARWLLDACHARVVADQGRPGWVDWPDLTSADDARVRCAPVYAFLAATPLLREQHRRRGVPADVTAATLADVGRHVAKTRRMYGRVGLDLPVWIALHYRGSLLEVGRLQYETARLDDGDFPGVAELAGGQPLARLHIPASGPLAPEAVDASLARARAVLAAVTGQEVRVATCTSWLLDPQLRRYLPAGSNILAFQDRFTLTDRVGPGDADVFRFVFECPEVAPDRVEPASRLQRGVLDLLERGGSWRVRTGWLRLP</sequence>
<evidence type="ECO:0000313" key="2">
    <source>
        <dbReference type="Proteomes" id="UP000265719"/>
    </source>
</evidence>
<reference evidence="1" key="1">
    <citation type="submission" date="2020-10" db="EMBL/GenBank/DDBJ databases">
        <title>De novo genome project of the cellulose decomposer Thermobifida halotolerans type strain.</title>
        <authorList>
            <person name="Nagy I."/>
            <person name="Horvath B."/>
            <person name="Kukolya J."/>
            <person name="Nagy I."/>
            <person name="Orsini M."/>
        </authorList>
    </citation>
    <scope>NUCLEOTIDE SEQUENCE</scope>
    <source>
        <strain evidence="1">DSM 44931</strain>
    </source>
</reference>
<dbReference type="Pfam" id="PF18082">
    <property type="entry name" value="NAT_N"/>
    <property type="match status" value="1"/>
</dbReference>
<accession>A0A399G5T0</accession>
<dbReference type="Pfam" id="PF18164">
    <property type="entry name" value="GNAT_C"/>
    <property type="match status" value="1"/>
</dbReference>